<sequence length="89" mass="9578">MSPTFRLTPLLDLPTQQLKLDAIRGEYVGLTGARLDGAGMLACGLATHFVSLESMGGAVALKVHLKEKSEWDGVVLVAAMCKVKFPFYP</sequence>
<comment type="caution">
    <text evidence="1">The sequence shown here is derived from an EMBL/GenBank/DDBJ whole genome shotgun (WGS) entry which is preliminary data.</text>
</comment>
<evidence type="ECO:0000313" key="2">
    <source>
        <dbReference type="Proteomes" id="UP001055811"/>
    </source>
</evidence>
<keyword evidence="2" id="KW-1185">Reference proteome</keyword>
<organism evidence="1 2">
    <name type="scientific">Cichorium intybus</name>
    <name type="common">Chicory</name>
    <dbReference type="NCBI Taxonomy" id="13427"/>
    <lineage>
        <taxon>Eukaryota</taxon>
        <taxon>Viridiplantae</taxon>
        <taxon>Streptophyta</taxon>
        <taxon>Embryophyta</taxon>
        <taxon>Tracheophyta</taxon>
        <taxon>Spermatophyta</taxon>
        <taxon>Magnoliopsida</taxon>
        <taxon>eudicotyledons</taxon>
        <taxon>Gunneridae</taxon>
        <taxon>Pentapetalae</taxon>
        <taxon>asterids</taxon>
        <taxon>campanulids</taxon>
        <taxon>Asterales</taxon>
        <taxon>Asteraceae</taxon>
        <taxon>Cichorioideae</taxon>
        <taxon>Cichorieae</taxon>
        <taxon>Cichoriinae</taxon>
        <taxon>Cichorium</taxon>
    </lineage>
</organism>
<gene>
    <name evidence="1" type="ORF">L2E82_19017</name>
</gene>
<name>A0ACB9FBU9_CICIN</name>
<reference evidence="2" key="1">
    <citation type="journal article" date="2022" name="Mol. Ecol. Resour.">
        <title>The genomes of chicory, endive, great burdock and yacon provide insights into Asteraceae palaeo-polyploidization history and plant inulin production.</title>
        <authorList>
            <person name="Fan W."/>
            <person name="Wang S."/>
            <person name="Wang H."/>
            <person name="Wang A."/>
            <person name="Jiang F."/>
            <person name="Liu H."/>
            <person name="Zhao H."/>
            <person name="Xu D."/>
            <person name="Zhang Y."/>
        </authorList>
    </citation>
    <scope>NUCLEOTIDE SEQUENCE [LARGE SCALE GENOMIC DNA]</scope>
    <source>
        <strain evidence="2">cv. Punajuju</strain>
    </source>
</reference>
<reference evidence="1 2" key="2">
    <citation type="journal article" date="2022" name="Mol. Ecol. Resour.">
        <title>The genomes of chicory, endive, great burdock and yacon provide insights into Asteraceae paleo-polyploidization history and plant inulin production.</title>
        <authorList>
            <person name="Fan W."/>
            <person name="Wang S."/>
            <person name="Wang H."/>
            <person name="Wang A."/>
            <person name="Jiang F."/>
            <person name="Liu H."/>
            <person name="Zhao H."/>
            <person name="Xu D."/>
            <person name="Zhang Y."/>
        </authorList>
    </citation>
    <scope>NUCLEOTIDE SEQUENCE [LARGE SCALE GENOMIC DNA]</scope>
    <source>
        <strain evidence="2">cv. Punajuju</strain>
        <tissue evidence="1">Leaves</tissue>
    </source>
</reference>
<evidence type="ECO:0000313" key="1">
    <source>
        <dbReference type="EMBL" id="KAI3768385.1"/>
    </source>
</evidence>
<proteinExistence type="predicted"/>
<accession>A0ACB9FBU9</accession>
<protein>
    <submittedName>
        <fullName evidence="1">Uncharacterized protein</fullName>
    </submittedName>
</protein>
<dbReference type="EMBL" id="CM042011">
    <property type="protein sequence ID" value="KAI3768385.1"/>
    <property type="molecule type" value="Genomic_DNA"/>
</dbReference>
<dbReference type="Proteomes" id="UP001055811">
    <property type="component" value="Linkage Group LG03"/>
</dbReference>